<dbReference type="SUPFAM" id="SSF51905">
    <property type="entry name" value="FAD/NAD(P)-binding domain"/>
    <property type="match status" value="1"/>
</dbReference>
<keyword evidence="7" id="KW-1185">Reference proteome</keyword>
<keyword evidence="3" id="KW-0560">Oxidoreductase</keyword>
<dbReference type="InterPro" id="IPR036188">
    <property type="entry name" value="FAD/NAD-bd_sf"/>
</dbReference>
<evidence type="ECO:0000313" key="7">
    <source>
        <dbReference type="Proteomes" id="UP000027920"/>
    </source>
</evidence>
<gene>
    <name evidence="6" type="ORF">A1O9_10480</name>
</gene>
<dbReference type="PRINTS" id="PR00420">
    <property type="entry name" value="RNGMNOXGNASE"/>
</dbReference>
<evidence type="ECO:0000256" key="2">
    <source>
        <dbReference type="ARBA" id="ARBA00022827"/>
    </source>
</evidence>
<comment type="caution">
    <text evidence="6">The sequence shown here is derived from an EMBL/GenBank/DDBJ whole genome shotgun (WGS) entry which is preliminary data.</text>
</comment>
<reference evidence="6 7" key="1">
    <citation type="submission" date="2013-03" db="EMBL/GenBank/DDBJ databases">
        <title>The Genome Sequence of Exophiala aquamarina CBS 119918.</title>
        <authorList>
            <consortium name="The Broad Institute Genomics Platform"/>
            <person name="Cuomo C."/>
            <person name="de Hoog S."/>
            <person name="Gorbushina A."/>
            <person name="Walker B."/>
            <person name="Young S.K."/>
            <person name="Zeng Q."/>
            <person name="Gargeya S."/>
            <person name="Fitzgerald M."/>
            <person name="Haas B."/>
            <person name="Abouelleil A."/>
            <person name="Allen A.W."/>
            <person name="Alvarado L."/>
            <person name="Arachchi H.M."/>
            <person name="Berlin A.M."/>
            <person name="Chapman S.B."/>
            <person name="Gainer-Dewar J."/>
            <person name="Goldberg J."/>
            <person name="Griggs A."/>
            <person name="Gujja S."/>
            <person name="Hansen M."/>
            <person name="Howarth C."/>
            <person name="Imamovic A."/>
            <person name="Ireland A."/>
            <person name="Larimer J."/>
            <person name="McCowan C."/>
            <person name="Murphy C."/>
            <person name="Pearson M."/>
            <person name="Poon T.W."/>
            <person name="Priest M."/>
            <person name="Roberts A."/>
            <person name="Saif S."/>
            <person name="Shea T."/>
            <person name="Sisk P."/>
            <person name="Sykes S."/>
            <person name="Wortman J."/>
            <person name="Nusbaum C."/>
            <person name="Birren B."/>
        </authorList>
    </citation>
    <scope>NUCLEOTIDE SEQUENCE [LARGE SCALE GENOMIC DNA]</scope>
    <source>
        <strain evidence="6 7">CBS 119918</strain>
    </source>
</reference>
<dbReference type="EMBL" id="AMGV01000013">
    <property type="protein sequence ID" value="KEF53505.1"/>
    <property type="molecule type" value="Genomic_DNA"/>
</dbReference>
<keyword evidence="4" id="KW-0503">Monooxygenase</keyword>
<dbReference type="GeneID" id="25285384"/>
<dbReference type="GO" id="GO:0004497">
    <property type="term" value="F:monooxygenase activity"/>
    <property type="evidence" value="ECO:0007669"/>
    <property type="project" value="UniProtKB-KW"/>
</dbReference>
<organism evidence="6 7">
    <name type="scientific">Exophiala aquamarina CBS 119918</name>
    <dbReference type="NCBI Taxonomy" id="1182545"/>
    <lineage>
        <taxon>Eukaryota</taxon>
        <taxon>Fungi</taxon>
        <taxon>Dikarya</taxon>
        <taxon>Ascomycota</taxon>
        <taxon>Pezizomycotina</taxon>
        <taxon>Eurotiomycetes</taxon>
        <taxon>Chaetothyriomycetidae</taxon>
        <taxon>Chaetothyriales</taxon>
        <taxon>Herpotrichiellaceae</taxon>
        <taxon>Exophiala</taxon>
    </lineage>
</organism>
<dbReference type="VEuPathDB" id="FungiDB:A1O9_10480"/>
<evidence type="ECO:0000259" key="5">
    <source>
        <dbReference type="Pfam" id="PF01494"/>
    </source>
</evidence>
<dbReference type="Pfam" id="PF01494">
    <property type="entry name" value="FAD_binding_3"/>
    <property type="match status" value="1"/>
</dbReference>
<name>A0A072PD53_9EURO</name>
<evidence type="ECO:0000256" key="3">
    <source>
        <dbReference type="ARBA" id="ARBA00023002"/>
    </source>
</evidence>
<accession>A0A072PD53</accession>
<dbReference type="OrthoDB" id="655030at2759"/>
<sequence>MTPSIAIIGGGPSGLALAGLLETKGIKDYIIYERSAVDTPPRGSCLDLHPGSSQRVIREIGAFDLLKKYGRWGGCTLHLLAKKNLERVFEFGEGRDAPEVDRSDIKRILLSAIPPQKICWRTAVVGSKRDADGKIVIQLGDGTEVSGLKLVVGADGSMSKVRHLIHSAVPVYSGYVSVPTNLSPSNAHYHVMEKAAGEANLVALGDGKVIWTAPQGDGTYRNELVIPAPEDFPKNTGVDFNDDEAAKEFFLRDEYFGTFAPEIREVIKYSEGDWRPWRLYHMPANCFNWEASSDVTLIGDAAHVTTPWVGDGVNCAIRDALILANKLDEFGITKEAVAAYEKEMFVWAEDLVRRSIQSAELFLAKDNPKSLVEFFKTSFATLIGTTDNL</sequence>
<dbReference type="InterPro" id="IPR002938">
    <property type="entry name" value="FAD-bd"/>
</dbReference>
<dbReference type="Gene3D" id="3.50.50.60">
    <property type="entry name" value="FAD/NAD(P)-binding domain"/>
    <property type="match status" value="1"/>
</dbReference>
<protein>
    <recommendedName>
        <fullName evidence="5">FAD-binding domain-containing protein</fullName>
    </recommendedName>
</protein>
<dbReference type="STRING" id="1182545.A0A072PD53"/>
<evidence type="ECO:0000256" key="1">
    <source>
        <dbReference type="ARBA" id="ARBA00022630"/>
    </source>
</evidence>
<feature type="domain" description="FAD-binding" evidence="5">
    <location>
        <begin position="5"/>
        <end position="354"/>
    </location>
</feature>
<keyword evidence="2" id="KW-0274">FAD</keyword>
<dbReference type="AlphaFoldDB" id="A0A072PD53"/>
<keyword evidence="1" id="KW-0285">Flavoprotein</keyword>
<evidence type="ECO:0000256" key="4">
    <source>
        <dbReference type="ARBA" id="ARBA00023033"/>
    </source>
</evidence>
<dbReference type="PANTHER" id="PTHR46972">
    <property type="entry name" value="MONOOXYGENASE ASQM-RELATED"/>
    <property type="match status" value="1"/>
</dbReference>
<dbReference type="Proteomes" id="UP000027920">
    <property type="component" value="Unassembled WGS sequence"/>
</dbReference>
<proteinExistence type="predicted"/>
<dbReference type="RefSeq" id="XP_013256095.1">
    <property type="nucleotide sequence ID" value="XM_013400641.1"/>
</dbReference>
<evidence type="ECO:0000313" key="6">
    <source>
        <dbReference type="EMBL" id="KEF53505.1"/>
    </source>
</evidence>
<dbReference type="GO" id="GO:0071949">
    <property type="term" value="F:FAD binding"/>
    <property type="evidence" value="ECO:0007669"/>
    <property type="project" value="InterPro"/>
</dbReference>
<dbReference type="HOGENOM" id="CLU_009665_4_0_1"/>
<dbReference type="PANTHER" id="PTHR46972:SF1">
    <property type="entry name" value="FAD DEPENDENT OXIDOREDUCTASE DOMAIN-CONTAINING PROTEIN"/>
    <property type="match status" value="1"/>
</dbReference>